<dbReference type="AlphaFoldDB" id="A0A6B3RNQ7"/>
<name>A0A6B3RNQ7_9RHOB</name>
<evidence type="ECO:0000313" key="2">
    <source>
        <dbReference type="EMBL" id="NEX47744.1"/>
    </source>
</evidence>
<gene>
    <name evidence="2" type="ORF">G3572_16135</name>
</gene>
<sequence>MARQHLILNMGLARCGTTATAALFSAVPGMSTPEGIKELKFFMSDAEPQSYTARFTDPAGPLLFESSPPYTGGGTERYEQVLTRVMALRDLGFDVTLVFMVRNLLARAFSHYWHDISSQYAPFGRYWSVQTPTDPRRFRHLYTSTFLDELQRPKSADKFLPKVAQMIGTAIAMFGVDRVHIGHTNQLDAALQDLMQRACPGFPAPLPPAPRLRGSRAPLIVTGNPATGHVTVATRKGPMDVPLAADEALLVRDKGVERLSAEHYDIPRLADAFSRWTRSFDCTETPPRVADYLQRQSRAMSRLPVECFLAGQRASILKDLTTLPERLEIGLAEPEPDNFSEAL</sequence>
<accession>A0A6B3RNQ7</accession>
<reference evidence="2 3" key="1">
    <citation type="submission" date="2020-02" db="EMBL/GenBank/DDBJ databases">
        <title>Rhodobacter algicola sp. nov., isolated from microalga culture.</title>
        <authorList>
            <person name="Park C.-Y."/>
        </authorList>
    </citation>
    <scope>NUCLEOTIDE SEQUENCE [LARGE SCALE GENOMIC DNA]</scope>
    <source>
        <strain evidence="2 3">ETT8</strain>
    </source>
</reference>
<evidence type="ECO:0000313" key="3">
    <source>
        <dbReference type="Proteomes" id="UP000481421"/>
    </source>
</evidence>
<evidence type="ECO:0008006" key="4">
    <source>
        <dbReference type="Google" id="ProtNLM"/>
    </source>
</evidence>
<keyword evidence="1" id="KW-0732">Signal</keyword>
<keyword evidence="3" id="KW-1185">Reference proteome</keyword>
<dbReference type="Proteomes" id="UP000481421">
    <property type="component" value="Unassembled WGS sequence"/>
</dbReference>
<feature type="signal peptide" evidence="1">
    <location>
        <begin position="1"/>
        <end position="21"/>
    </location>
</feature>
<feature type="chain" id="PRO_5025639867" description="Sulfotransferase family protein" evidence="1">
    <location>
        <begin position="22"/>
        <end position="343"/>
    </location>
</feature>
<dbReference type="SUPFAM" id="SSF52540">
    <property type="entry name" value="P-loop containing nucleoside triphosphate hydrolases"/>
    <property type="match status" value="1"/>
</dbReference>
<dbReference type="EMBL" id="JAAIKE010000005">
    <property type="protein sequence ID" value="NEX47744.1"/>
    <property type="molecule type" value="Genomic_DNA"/>
</dbReference>
<organism evidence="2 3">
    <name type="scientific">Pseudotabrizicola algicola</name>
    <dbReference type="NCBI Taxonomy" id="2709381"/>
    <lineage>
        <taxon>Bacteria</taxon>
        <taxon>Pseudomonadati</taxon>
        <taxon>Pseudomonadota</taxon>
        <taxon>Alphaproteobacteria</taxon>
        <taxon>Rhodobacterales</taxon>
        <taxon>Paracoccaceae</taxon>
        <taxon>Pseudotabrizicola</taxon>
    </lineage>
</organism>
<dbReference type="Gene3D" id="3.40.50.300">
    <property type="entry name" value="P-loop containing nucleotide triphosphate hydrolases"/>
    <property type="match status" value="1"/>
</dbReference>
<comment type="caution">
    <text evidence="2">The sequence shown here is derived from an EMBL/GenBank/DDBJ whole genome shotgun (WGS) entry which is preliminary data.</text>
</comment>
<evidence type="ECO:0000256" key="1">
    <source>
        <dbReference type="SAM" id="SignalP"/>
    </source>
</evidence>
<dbReference type="InterPro" id="IPR027417">
    <property type="entry name" value="P-loop_NTPase"/>
</dbReference>
<proteinExistence type="predicted"/>
<protein>
    <recommendedName>
        <fullName evidence="4">Sulfotransferase family protein</fullName>
    </recommendedName>
</protein>
<dbReference type="RefSeq" id="WP_164613747.1">
    <property type="nucleotide sequence ID" value="NZ_JAAIKE010000005.1"/>
</dbReference>